<keyword evidence="4" id="KW-1185">Reference proteome</keyword>
<evidence type="ECO:0000313" key="3">
    <source>
        <dbReference type="EMBL" id="QJR36392.1"/>
    </source>
</evidence>
<feature type="domain" description="SpoVT-AbrB" evidence="2">
    <location>
        <begin position="1"/>
        <end position="46"/>
    </location>
</feature>
<dbReference type="InterPro" id="IPR037914">
    <property type="entry name" value="SpoVT-AbrB_sf"/>
</dbReference>
<dbReference type="Proteomes" id="UP000500938">
    <property type="component" value="Chromosome"/>
</dbReference>
<protein>
    <submittedName>
        <fullName evidence="3">AbrB/MazE/SpoVT family DNA-binding domain-containing protein</fullName>
    </submittedName>
</protein>
<dbReference type="KEGG" id="ggr:HKW67_13200"/>
<evidence type="ECO:0000313" key="4">
    <source>
        <dbReference type="Proteomes" id="UP000500938"/>
    </source>
</evidence>
<keyword evidence="1 3" id="KW-0238">DNA-binding</keyword>
<dbReference type="NCBIfam" id="TIGR01439">
    <property type="entry name" value="lp_hng_hel_AbrB"/>
    <property type="match status" value="1"/>
</dbReference>
<dbReference type="AlphaFoldDB" id="A0A6M4IU52"/>
<sequence>MDVVTISPKYQVVIPRSVRERLRLEPGQKVQAIVYGDRVELIPLRTARSLRGFVRGIDTGVDRDVDRE</sequence>
<dbReference type="RefSeq" id="WP_171225824.1">
    <property type="nucleotide sequence ID" value="NZ_CP053085.1"/>
</dbReference>
<organism evidence="3 4">
    <name type="scientific">Gemmatimonas groenlandica</name>
    <dbReference type="NCBI Taxonomy" id="2732249"/>
    <lineage>
        <taxon>Bacteria</taxon>
        <taxon>Pseudomonadati</taxon>
        <taxon>Gemmatimonadota</taxon>
        <taxon>Gemmatimonadia</taxon>
        <taxon>Gemmatimonadales</taxon>
        <taxon>Gemmatimonadaceae</taxon>
        <taxon>Gemmatimonas</taxon>
    </lineage>
</organism>
<evidence type="ECO:0000256" key="1">
    <source>
        <dbReference type="PROSITE-ProRule" id="PRU01076"/>
    </source>
</evidence>
<dbReference type="InterPro" id="IPR007159">
    <property type="entry name" value="SpoVT-AbrB_dom"/>
</dbReference>
<accession>A0A6M4IU52</accession>
<dbReference type="EMBL" id="CP053085">
    <property type="protein sequence ID" value="QJR36392.1"/>
    <property type="molecule type" value="Genomic_DNA"/>
</dbReference>
<proteinExistence type="predicted"/>
<dbReference type="SUPFAM" id="SSF89447">
    <property type="entry name" value="AbrB/MazE/MraZ-like"/>
    <property type="match status" value="1"/>
</dbReference>
<name>A0A6M4IU52_9BACT</name>
<dbReference type="Pfam" id="PF04014">
    <property type="entry name" value="MazE_antitoxin"/>
    <property type="match status" value="1"/>
</dbReference>
<dbReference type="PROSITE" id="PS51740">
    <property type="entry name" value="SPOVT_ABRB"/>
    <property type="match status" value="1"/>
</dbReference>
<dbReference type="GO" id="GO:0003677">
    <property type="term" value="F:DNA binding"/>
    <property type="evidence" value="ECO:0007669"/>
    <property type="project" value="UniProtKB-UniRule"/>
</dbReference>
<reference evidence="3 4" key="1">
    <citation type="submission" date="2020-05" db="EMBL/GenBank/DDBJ databases">
        <title>Complete genome sequence of Gemmatimonas greenlandica TET16.</title>
        <authorList>
            <person name="Zeng Y."/>
        </authorList>
    </citation>
    <scope>NUCLEOTIDE SEQUENCE [LARGE SCALE GENOMIC DNA]</scope>
    <source>
        <strain evidence="3 4">TET16</strain>
    </source>
</reference>
<dbReference type="Gene3D" id="2.10.260.10">
    <property type="match status" value="1"/>
</dbReference>
<evidence type="ECO:0000259" key="2">
    <source>
        <dbReference type="PROSITE" id="PS51740"/>
    </source>
</evidence>
<dbReference type="SMART" id="SM00966">
    <property type="entry name" value="SpoVT_AbrB"/>
    <property type="match status" value="1"/>
</dbReference>
<gene>
    <name evidence="3" type="ORF">HKW67_13200</name>
</gene>